<evidence type="ECO:0000313" key="2">
    <source>
        <dbReference type="EMBL" id="CAF4502145.1"/>
    </source>
</evidence>
<accession>A0A817TNQ8</accession>
<gene>
    <name evidence="1" type="ORF">KIK155_LOCUS565</name>
    <name evidence="2" type="ORF">TOA249_LOCUS3536</name>
</gene>
<dbReference type="AlphaFoldDB" id="A0A817TNQ8"/>
<evidence type="ECO:0000313" key="3">
    <source>
        <dbReference type="Proteomes" id="UP000663865"/>
    </source>
</evidence>
<evidence type="ECO:0000313" key="1">
    <source>
        <dbReference type="EMBL" id="CAF3321783.1"/>
    </source>
</evidence>
<dbReference type="EMBL" id="CAJOBS010000125">
    <property type="protein sequence ID" value="CAF4502145.1"/>
    <property type="molecule type" value="Genomic_DNA"/>
</dbReference>
<protein>
    <submittedName>
        <fullName evidence="1">Uncharacterized protein</fullName>
    </submittedName>
</protein>
<reference evidence="1" key="1">
    <citation type="submission" date="2021-02" db="EMBL/GenBank/DDBJ databases">
        <authorList>
            <person name="Nowell W R."/>
        </authorList>
    </citation>
    <scope>NUCLEOTIDE SEQUENCE</scope>
</reference>
<dbReference type="Proteomes" id="UP000663865">
    <property type="component" value="Unassembled WGS sequence"/>
</dbReference>
<proteinExistence type="predicted"/>
<dbReference type="EMBL" id="CAJNYV010000011">
    <property type="protein sequence ID" value="CAF3321783.1"/>
    <property type="molecule type" value="Genomic_DNA"/>
</dbReference>
<comment type="caution">
    <text evidence="1">The sequence shown here is derived from an EMBL/GenBank/DDBJ whole genome shotgun (WGS) entry which is preliminary data.</text>
</comment>
<name>A0A817TNQ8_9BILA</name>
<dbReference type="Proteomes" id="UP000663838">
    <property type="component" value="Unassembled WGS sequence"/>
</dbReference>
<organism evidence="1 3">
    <name type="scientific">Rotaria socialis</name>
    <dbReference type="NCBI Taxonomy" id="392032"/>
    <lineage>
        <taxon>Eukaryota</taxon>
        <taxon>Metazoa</taxon>
        <taxon>Spiralia</taxon>
        <taxon>Gnathifera</taxon>
        <taxon>Rotifera</taxon>
        <taxon>Eurotatoria</taxon>
        <taxon>Bdelloidea</taxon>
        <taxon>Philodinida</taxon>
        <taxon>Philodinidae</taxon>
        <taxon>Rotaria</taxon>
    </lineage>
</organism>
<sequence>MNSIELSNIKSVNFCNNKTKQERWENRWSKMKGEFNDFELLCNLLRQHTRQCEHDLTSISILSPMNDVNRNLNELYQSFMYSQLLKDILLKIEYNTNAKQKLVGYCLELYQNNETELAVINEFQESCHLHTPI</sequence>